<evidence type="ECO:0000256" key="2">
    <source>
        <dbReference type="ARBA" id="ARBA00023242"/>
    </source>
</evidence>
<accession>A0A024V2L1</accession>
<evidence type="ECO:0000313" key="6">
    <source>
        <dbReference type="Proteomes" id="UP000030690"/>
    </source>
</evidence>
<dbReference type="AlphaFoldDB" id="A0A024V2L1"/>
<feature type="domain" description="RED-like N-terminal" evidence="4">
    <location>
        <begin position="82"/>
        <end position="266"/>
    </location>
</feature>
<dbReference type="PANTHER" id="PTHR12765">
    <property type="entry name" value="RED PROTEIN IK FACTOR CYTOKINE IK"/>
    <property type="match status" value="1"/>
</dbReference>
<evidence type="ECO:0000256" key="3">
    <source>
        <dbReference type="SAM" id="MobiDB-lite"/>
    </source>
</evidence>
<sequence>MSTELTNNDFRRIFDNFEKEKKEKENDALLKEEKKLKRKQKYLIKKKKNEEKNENQKYRDRAEERRKGILKDVKDESVLYNNINNTIDESKFMGGDEEHTHLVKGLDFLLLNKVRNKLIDKISSEKEKMKINNINKYITSGENVLTNRSLSLSSTTSFINEESKYIFKYFFLFEHPHHIHFKDKINGIYENIINNMKFKNYNKNIHSVNYKYNIDMDIDQNDIPIKYIYNVDHIKNHHTYYLKNSFLNEIGACFKWHMENKKKKKSERLSRRPLTNNFSDPNLVSQVQAEDDDIDIFKIDDKDINETDIINTNKSEIDDKNNIKTATQNEIKDIIFKDSKEDISRSIKENKDNYLNYNMKQFLSGKNISKSNNQDKENEKNSLTKNIFKDTYDECYPGYG</sequence>
<proteinExistence type="predicted"/>
<dbReference type="OrthoDB" id="3366823at2759"/>
<organism evidence="5 6">
    <name type="scientific">Plasmodium falciparum Vietnam Oak-Knoll</name>
    <name type="common">FVO</name>
    <dbReference type="NCBI Taxonomy" id="1036723"/>
    <lineage>
        <taxon>Eukaryota</taxon>
        <taxon>Sar</taxon>
        <taxon>Alveolata</taxon>
        <taxon>Apicomplexa</taxon>
        <taxon>Aconoidasida</taxon>
        <taxon>Haemosporida</taxon>
        <taxon>Plasmodiidae</taxon>
        <taxon>Plasmodium</taxon>
        <taxon>Plasmodium (Laverania)</taxon>
    </lineage>
</organism>
<name>A0A024V2L1_PLAFA</name>
<reference evidence="5 6" key="1">
    <citation type="submission" date="2013-02" db="EMBL/GenBank/DDBJ databases">
        <title>The Genome Annotation of Plasmodium falciparum Vietnam Oak-Knoll (FVO).</title>
        <authorList>
            <consortium name="The Broad Institute Genome Sequencing Platform"/>
            <consortium name="The Broad Institute Genome Sequencing Center for Infectious Disease"/>
            <person name="Neafsey D."/>
            <person name="Hoffman S."/>
            <person name="Volkman S."/>
            <person name="Rosenthal P."/>
            <person name="Walker B."/>
            <person name="Young S.K."/>
            <person name="Zeng Q."/>
            <person name="Gargeya S."/>
            <person name="Fitzgerald M."/>
            <person name="Haas B."/>
            <person name="Abouelleil A."/>
            <person name="Allen A.W."/>
            <person name="Alvarado L."/>
            <person name="Arachchi H.M."/>
            <person name="Berlin A.M."/>
            <person name="Chapman S.B."/>
            <person name="Gainer-Dewar J."/>
            <person name="Goldberg J."/>
            <person name="Griggs A."/>
            <person name="Gujja S."/>
            <person name="Hansen M."/>
            <person name="Howarth C."/>
            <person name="Imamovic A."/>
            <person name="Ireland A."/>
            <person name="Larimer J."/>
            <person name="McCowan C."/>
            <person name="Murphy C."/>
            <person name="Pearson M."/>
            <person name="Poon T.W."/>
            <person name="Priest M."/>
            <person name="Roberts A."/>
            <person name="Saif S."/>
            <person name="Shea T."/>
            <person name="Sisk P."/>
            <person name="Sykes S."/>
            <person name="Wortman J."/>
            <person name="Nusbaum C."/>
            <person name="Birren B."/>
        </authorList>
    </citation>
    <scope>NUCLEOTIDE SEQUENCE [LARGE SCALE GENOMIC DNA]</scope>
    <source>
        <strain evidence="6">Vietnam Oak-Knoll (FVO)</strain>
    </source>
</reference>
<feature type="compositionally biased region" description="Basic and acidic residues" evidence="3">
    <location>
        <begin position="48"/>
        <end position="63"/>
    </location>
</feature>
<evidence type="ECO:0000256" key="1">
    <source>
        <dbReference type="ARBA" id="ARBA00004123"/>
    </source>
</evidence>
<dbReference type="EMBL" id="KI925134">
    <property type="protein sequence ID" value="ETW17076.1"/>
    <property type="molecule type" value="Genomic_DNA"/>
</dbReference>
<gene>
    <name evidence="5" type="ORF">PFFVO_03905</name>
</gene>
<dbReference type="SMR" id="A0A024V2L1"/>
<keyword evidence="2" id="KW-0539">Nucleus</keyword>
<dbReference type="Pfam" id="PF07808">
    <property type="entry name" value="RED_N"/>
    <property type="match status" value="1"/>
</dbReference>
<reference evidence="5 6" key="2">
    <citation type="submission" date="2013-02" db="EMBL/GenBank/DDBJ databases">
        <title>The Genome Sequence of Plasmodium falciparum Vietnam Oak-Knoll (FVO).</title>
        <authorList>
            <consortium name="The Broad Institute Genome Sequencing Platform"/>
            <consortium name="The Broad Institute Genome Sequencing Center for Infectious Disease"/>
            <person name="Neafsey D."/>
            <person name="Cheeseman I."/>
            <person name="Volkman S."/>
            <person name="Adams J."/>
            <person name="Walker B."/>
            <person name="Young S.K."/>
            <person name="Zeng Q."/>
            <person name="Gargeya S."/>
            <person name="Fitzgerald M."/>
            <person name="Haas B."/>
            <person name="Abouelleil A."/>
            <person name="Alvarado L."/>
            <person name="Arachchi H.M."/>
            <person name="Berlin A.M."/>
            <person name="Chapman S.B."/>
            <person name="Dewar J."/>
            <person name="Goldberg J."/>
            <person name="Griggs A."/>
            <person name="Gujja S."/>
            <person name="Hansen M."/>
            <person name="Howarth C."/>
            <person name="Imamovic A."/>
            <person name="Larimer J."/>
            <person name="McCowan C."/>
            <person name="Murphy C."/>
            <person name="Neiman D."/>
            <person name="Pearson M."/>
            <person name="Priest M."/>
            <person name="Roberts A."/>
            <person name="Saif S."/>
            <person name="Shea T."/>
            <person name="Sisk P."/>
            <person name="Sykes S."/>
            <person name="Wortman J."/>
            <person name="Nusbaum C."/>
            <person name="Birren B."/>
        </authorList>
    </citation>
    <scope>NUCLEOTIDE SEQUENCE [LARGE SCALE GENOMIC DNA]</scope>
    <source>
        <strain evidence="6">Vietnam Oak-Knoll (FVO)</strain>
    </source>
</reference>
<evidence type="ECO:0000313" key="5">
    <source>
        <dbReference type="EMBL" id="ETW17076.1"/>
    </source>
</evidence>
<dbReference type="InterPro" id="IPR039896">
    <property type="entry name" value="Red-like"/>
</dbReference>
<protein>
    <recommendedName>
        <fullName evidence="4">RED-like N-terminal domain-containing protein</fullName>
    </recommendedName>
</protein>
<dbReference type="GO" id="GO:0005634">
    <property type="term" value="C:nucleus"/>
    <property type="evidence" value="ECO:0007669"/>
    <property type="project" value="UniProtKB-SubCell"/>
</dbReference>
<feature type="region of interest" description="Disordered" evidence="3">
    <location>
        <begin position="41"/>
        <end position="63"/>
    </location>
</feature>
<evidence type="ECO:0000259" key="4">
    <source>
        <dbReference type="Pfam" id="PF07808"/>
    </source>
</evidence>
<dbReference type="InterPro" id="IPR012916">
    <property type="entry name" value="RED_N"/>
</dbReference>
<dbReference type="Proteomes" id="UP000030690">
    <property type="component" value="Unassembled WGS sequence"/>
</dbReference>
<comment type="subcellular location">
    <subcellularLocation>
        <location evidence="1">Nucleus</location>
    </subcellularLocation>
</comment>